<dbReference type="SMART" id="SM00267">
    <property type="entry name" value="GGDEF"/>
    <property type="match status" value="1"/>
</dbReference>
<dbReference type="NCBIfam" id="TIGR00254">
    <property type="entry name" value="GGDEF"/>
    <property type="match status" value="1"/>
</dbReference>
<keyword evidence="5" id="KW-1185">Reference proteome</keyword>
<dbReference type="AlphaFoldDB" id="A0A4Q5J692"/>
<organism evidence="4 5">
    <name type="scientific">Nocardioides iriomotensis</name>
    <dbReference type="NCBI Taxonomy" id="715784"/>
    <lineage>
        <taxon>Bacteria</taxon>
        <taxon>Bacillati</taxon>
        <taxon>Actinomycetota</taxon>
        <taxon>Actinomycetes</taxon>
        <taxon>Propionibacteriales</taxon>
        <taxon>Nocardioidaceae</taxon>
        <taxon>Nocardioides</taxon>
    </lineage>
</organism>
<sequence length="659" mass="71269">MAWSQRAARRRVHKGTTLLAIYAAASLVPVLALGVTLVRGYHDAGITRATSQALHQVAVIERMVVSPALRDADFSQGLTDSEEYSLRLSTDLAVYDGGVARLRLYDFDGHVVFAENGDTGTVLADDPAFQRAANGKPSATLLDSGDASSRGAVIRVLAQVVPEATGRALGVLEVQLTYDKIADQIAAETRAAIIRLAIGLAALYAVLGLISWWTTRALGRHAAAKEHQALHDPLTGLPNRDLFRRVSERAVERAQGRGALVLVDLDRFKEVNDTLGHHAGDELLQVVGRRLQESLRTDDTVARLGGDEFGILLPGESDRAATVELLTRVREAVGAEITLDDSTLTVDASFGICFFPDDADTVEDLLKNADAAMYQGKHGPTGVVVYEESAARPATDSLVLQRELRRAIADDQLLLQYQPKLHLSTGQVSCVEALVRWQHPERGLLPPIDFLPVAERSELIEPLTRWVLRQALTDCARWAEAGRPWSVAVNVSARNLATLEFVEVVRETLAATAVPPERLYLEITETAVAFDAGQVREVVERLAEIGISVSVDDFGVGYTGLSQLRAMSIREIKIDRAFIANLEESQQDRAIVASVIDLAHGLGCTVTAEGVETQQVADWLADAGCDHGQGYLWLRPSPWQEIVPAGEASGTALPASPAP</sequence>
<dbReference type="PANTHER" id="PTHR44757">
    <property type="entry name" value="DIGUANYLATE CYCLASE DGCP"/>
    <property type="match status" value="1"/>
</dbReference>
<reference evidence="4 5" key="1">
    <citation type="submission" date="2019-01" db="EMBL/GenBank/DDBJ databases">
        <title>Nocardioides guangzhouensis sp. nov., an actinobacterium isolated from soil.</title>
        <authorList>
            <person name="Fu Y."/>
            <person name="Cai Y."/>
            <person name="Lin Z."/>
            <person name="Chen P."/>
        </authorList>
    </citation>
    <scope>NUCLEOTIDE SEQUENCE [LARGE SCALE GENOMIC DNA]</scope>
    <source>
        <strain evidence="4 5">NBRC 105384</strain>
    </source>
</reference>
<dbReference type="Pfam" id="PF00563">
    <property type="entry name" value="EAL"/>
    <property type="match status" value="1"/>
</dbReference>
<evidence type="ECO:0000259" key="2">
    <source>
        <dbReference type="PROSITE" id="PS50883"/>
    </source>
</evidence>
<dbReference type="SUPFAM" id="SSF55073">
    <property type="entry name" value="Nucleotide cyclase"/>
    <property type="match status" value="1"/>
</dbReference>
<dbReference type="InterPro" id="IPR000160">
    <property type="entry name" value="GGDEF_dom"/>
</dbReference>
<dbReference type="PROSITE" id="PS50883">
    <property type="entry name" value="EAL"/>
    <property type="match status" value="1"/>
</dbReference>
<dbReference type="InterPro" id="IPR029787">
    <property type="entry name" value="Nucleotide_cyclase"/>
</dbReference>
<dbReference type="CDD" id="cd01948">
    <property type="entry name" value="EAL"/>
    <property type="match status" value="1"/>
</dbReference>
<keyword evidence="1" id="KW-0472">Membrane</keyword>
<name>A0A4Q5J692_9ACTN</name>
<dbReference type="InterPro" id="IPR035919">
    <property type="entry name" value="EAL_sf"/>
</dbReference>
<dbReference type="CDD" id="cd01949">
    <property type="entry name" value="GGDEF"/>
    <property type="match status" value="1"/>
</dbReference>
<dbReference type="Gene3D" id="3.20.20.450">
    <property type="entry name" value="EAL domain"/>
    <property type="match status" value="1"/>
</dbReference>
<evidence type="ECO:0000313" key="5">
    <source>
        <dbReference type="Proteomes" id="UP000291189"/>
    </source>
</evidence>
<dbReference type="InterPro" id="IPR052155">
    <property type="entry name" value="Biofilm_reg_signaling"/>
</dbReference>
<gene>
    <name evidence="4" type="ORF">ETU37_04505</name>
</gene>
<accession>A0A4Q5J692</accession>
<comment type="caution">
    <text evidence="4">The sequence shown here is derived from an EMBL/GenBank/DDBJ whole genome shotgun (WGS) entry which is preliminary data.</text>
</comment>
<dbReference type="RefSeq" id="WP_129985737.1">
    <property type="nucleotide sequence ID" value="NZ_SDPU01000012.1"/>
</dbReference>
<dbReference type="InterPro" id="IPR001633">
    <property type="entry name" value="EAL_dom"/>
</dbReference>
<dbReference type="InterPro" id="IPR043128">
    <property type="entry name" value="Rev_trsase/Diguanyl_cyclase"/>
</dbReference>
<dbReference type="OrthoDB" id="23692at2"/>
<dbReference type="SUPFAM" id="SSF141868">
    <property type="entry name" value="EAL domain-like"/>
    <property type="match status" value="1"/>
</dbReference>
<dbReference type="Proteomes" id="UP000291189">
    <property type="component" value="Unassembled WGS sequence"/>
</dbReference>
<keyword evidence="1" id="KW-0812">Transmembrane</keyword>
<proteinExistence type="predicted"/>
<dbReference type="EMBL" id="SDPU01000012">
    <property type="protein sequence ID" value="RYU14170.1"/>
    <property type="molecule type" value="Genomic_DNA"/>
</dbReference>
<protein>
    <submittedName>
        <fullName evidence="4">Bifunctional diguanylate cyclase/phosphodiesterase</fullName>
    </submittedName>
</protein>
<feature type="transmembrane region" description="Helical" evidence="1">
    <location>
        <begin position="192"/>
        <end position="213"/>
    </location>
</feature>
<dbReference type="Pfam" id="PF00990">
    <property type="entry name" value="GGDEF"/>
    <property type="match status" value="1"/>
</dbReference>
<dbReference type="SMART" id="SM00052">
    <property type="entry name" value="EAL"/>
    <property type="match status" value="1"/>
</dbReference>
<evidence type="ECO:0000256" key="1">
    <source>
        <dbReference type="SAM" id="Phobius"/>
    </source>
</evidence>
<dbReference type="PANTHER" id="PTHR44757:SF2">
    <property type="entry name" value="BIOFILM ARCHITECTURE MAINTENANCE PROTEIN MBAA"/>
    <property type="match status" value="1"/>
</dbReference>
<dbReference type="Gene3D" id="3.30.70.270">
    <property type="match status" value="1"/>
</dbReference>
<feature type="domain" description="EAL" evidence="2">
    <location>
        <begin position="397"/>
        <end position="650"/>
    </location>
</feature>
<feature type="domain" description="GGDEF" evidence="3">
    <location>
        <begin position="256"/>
        <end position="388"/>
    </location>
</feature>
<evidence type="ECO:0000259" key="3">
    <source>
        <dbReference type="PROSITE" id="PS50887"/>
    </source>
</evidence>
<evidence type="ECO:0000313" key="4">
    <source>
        <dbReference type="EMBL" id="RYU14170.1"/>
    </source>
</evidence>
<keyword evidence="1" id="KW-1133">Transmembrane helix</keyword>
<dbReference type="PROSITE" id="PS50887">
    <property type="entry name" value="GGDEF"/>
    <property type="match status" value="1"/>
</dbReference>